<feature type="coiled-coil region" evidence="6">
    <location>
        <begin position="426"/>
        <end position="453"/>
    </location>
</feature>
<dbReference type="Pfam" id="PF00010">
    <property type="entry name" value="HLH"/>
    <property type="match status" value="1"/>
</dbReference>
<dbReference type="EMBL" id="JASCZI010151076">
    <property type="protein sequence ID" value="MED6168819.1"/>
    <property type="molecule type" value="Genomic_DNA"/>
</dbReference>
<feature type="region of interest" description="Disordered" evidence="7">
    <location>
        <begin position="85"/>
        <end position="106"/>
    </location>
</feature>
<dbReference type="Proteomes" id="UP001341840">
    <property type="component" value="Unassembled WGS sequence"/>
</dbReference>
<name>A0ABU6V6F0_9FABA</name>
<accession>A0ABU6V6F0</accession>
<keyword evidence="3" id="KW-0238">DNA-binding</keyword>
<keyword evidence="4" id="KW-0804">Transcription</keyword>
<evidence type="ECO:0000256" key="3">
    <source>
        <dbReference type="ARBA" id="ARBA00023125"/>
    </source>
</evidence>
<dbReference type="PROSITE" id="PS50888">
    <property type="entry name" value="BHLH"/>
    <property type="match status" value="1"/>
</dbReference>
<feature type="region of interest" description="Disordered" evidence="7">
    <location>
        <begin position="1"/>
        <end position="42"/>
    </location>
</feature>
<evidence type="ECO:0000256" key="1">
    <source>
        <dbReference type="ARBA" id="ARBA00004123"/>
    </source>
</evidence>
<evidence type="ECO:0000256" key="2">
    <source>
        <dbReference type="ARBA" id="ARBA00023015"/>
    </source>
</evidence>
<dbReference type="InterPro" id="IPR045843">
    <property type="entry name" value="IND-like"/>
</dbReference>
<evidence type="ECO:0000259" key="8">
    <source>
        <dbReference type="PROSITE" id="PS50888"/>
    </source>
</evidence>
<dbReference type="PANTHER" id="PTHR16223:SF279">
    <property type="entry name" value="TRANSCRIPTION FACTOR BHLH122"/>
    <property type="match status" value="1"/>
</dbReference>
<sequence length="458" mass="50194">MESDLHRHPPMFLDHHPHHHHNQQMNSNTNSSNNSSSGLTRFRSAPSSYFSSIIDKEFYESIFNKPSSPETEKILARFMNSLANDEPEDQDSLLSTPPATTNNNNINNININNNDNKNMSPSLQPPQEVVQQICQVKQEEISVSVNTNNTLQQTPQQMNSLSNSYGGLSGNNNPPNPSQTFYQSSGRPPLPNQMKTGRGNASNLIRHGSSPAGLFSNLNIEGYAAALRGMGTMGAAASNTSEDANFSPSAARLKNPSPFTSSGMMTPIAEIRNTANTLNNPDTPEAFAESQDSDFISGLPSWDDSSSSMMSDNIAGRKRFRDDDVKPFAGVNAADTQVKTEAGQAPAAPLAHQLSMPNTPSELAAIEKFLQCSDSVVCKIRAKRGCATHPRSIAERVRRTKISERMRKLQDLVPNMDKQTNTADMLDLAVEYIKELQNQVETLSDNQAKCTCAHKKQQ</sequence>
<dbReference type="Gene3D" id="4.10.280.10">
    <property type="entry name" value="Helix-loop-helix DNA-binding domain"/>
    <property type="match status" value="1"/>
</dbReference>
<evidence type="ECO:0000256" key="7">
    <source>
        <dbReference type="SAM" id="MobiDB-lite"/>
    </source>
</evidence>
<feature type="compositionally biased region" description="Low complexity" evidence="7">
    <location>
        <begin position="148"/>
        <end position="173"/>
    </location>
</feature>
<evidence type="ECO:0000256" key="4">
    <source>
        <dbReference type="ARBA" id="ARBA00023163"/>
    </source>
</evidence>
<keyword evidence="6" id="KW-0175">Coiled coil</keyword>
<feature type="region of interest" description="Disordered" evidence="7">
    <location>
        <begin position="148"/>
        <end position="197"/>
    </location>
</feature>
<dbReference type="SUPFAM" id="SSF47459">
    <property type="entry name" value="HLH, helix-loop-helix DNA-binding domain"/>
    <property type="match status" value="1"/>
</dbReference>
<dbReference type="PANTHER" id="PTHR16223">
    <property type="entry name" value="TRANSCRIPTION FACTOR BHLH83-RELATED"/>
    <property type="match status" value="1"/>
</dbReference>
<keyword evidence="10" id="KW-1185">Reference proteome</keyword>
<feature type="compositionally biased region" description="Low complexity" evidence="7">
    <location>
        <begin position="23"/>
        <end position="37"/>
    </location>
</feature>
<organism evidence="9 10">
    <name type="scientific">Stylosanthes scabra</name>
    <dbReference type="NCBI Taxonomy" id="79078"/>
    <lineage>
        <taxon>Eukaryota</taxon>
        <taxon>Viridiplantae</taxon>
        <taxon>Streptophyta</taxon>
        <taxon>Embryophyta</taxon>
        <taxon>Tracheophyta</taxon>
        <taxon>Spermatophyta</taxon>
        <taxon>Magnoliopsida</taxon>
        <taxon>eudicotyledons</taxon>
        <taxon>Gunneridae</taxon>
        <taxon>Pentapetalae</taxon>
        <taxon>rosids</taxon>
        <taxon>fabids</taxon>
        <taxon>Fabales</taxon>
        <taxon>Fabaceae</taxon>
        <taxon>Papilionoideae</taxon>
        <taxon>50 kb inversion clade</taxon>
        <taxon>dalbergioids sensu lato</taxon>
        <taxon>Dalbergieae</taxon>
        <taxon>Pterocarpus clade</taxon>
        <taxon>Stylosanthes</taxon>
    </lineage>
</organism>
<evidence type="ECO:0000256" key="5">
    <source>
        <dbReference type="ARBA" id="ARBA00023242"/>
    </source>
</evidence>
<protein>
    <recommendedName>
        <fullName evidence="8">BHLH domain-containing protein</fullName>
    </recommendedName>
</protein>
<comment type="subcellular location">
    <subcellularLocation>
        <location evidence="1">Nucleus</location>
    </subcellularLocation>
</comment>
<evidence type="ECO:0000256" key="6">
    <source>
        <dbReference type="SAM" id="Coils"/>
    </source>
</evidence>
<dbReference type="SMART" id="SM00353">
    <property type="entry name" value="HLH"/>
    <property type="match status" value="1"/>
</dbReference>
<feature type="compositionally biased region" description="Polar residues" evidence="7">
    <location>
        <begin position="92"/>
        <end position="101"/>
    </location>
</feature>
<proteinExistence type="predicted"/>
<evidence type="ECO:0000313" key="10">
    <source>
        <dbReference type="Proteomes" id="UP001341840"/>
    </source>
</evidence>
<evidence type="ECO:0000313" key="9">
    <source>
        <dbReference type="EMBL" id="MED6168819.1"/>
    </source>
</evidence>
<feature type="region of interest" description="Disordered" evidence="7">
    <location>
        <begin position="242"/>
        <end position="262"/>
    </location>
</feature>
<keyword evidence="2" id="KW-0805">Transcription regulation</keyword>
<dbReference type="InterPro" id="IPR036638">
    <property type="entry name" value="HLH_DNA-bd_sf"/>
</dbReference>
<reference evidence="9 10" key="1">
    <citation type="journal article" date="2023" name="Plants (Basel)">
        <title>Bridging the Gap: Combining Genomics and Transcriptomics Approaches to Understand Stylosanthes scabra, an Orphan Legume from the Brazilian Caatinga.</title>
        <authorList>
            <person name="Ferreira-Neto J.R.C."/>
            <person name="da Silva M.D."/>
            <person name="Binneck E."/>
            <person name="de Melo N.F."/>
            <person name="da Silva R.H."/>
            <person name="de Melo A.L.T.M."/>
            <person name="Pandolfi V."/>
            <person name="Bustamante F.O."/>
            <person name="Brasileiro-Vidal A.C."/>
            <person name="Benko-Iseppon A.M."/>
        </authorList>
    </citation>
    <scope>NUCLEOTIDE SEQUENCE [LARGE SCALE GENOMIC DNA]</scope>
    <source>
        <tissue evidence="9">Leaves</tissue>
    </source>
</reference>
<gene>
    <name evidence="9" type="ORF">PIB30_015196</name>
</gene>
<keyword evidence="5" id="KW-0539">Nucleus</keyword>
<comment type="caution">
    <text evidence="9">The sequence shown here is derived from an EMBL/GenBank/DDBJ whole genome shotgun (WGS) entry which is preliminary data.</text>
</comment>
<dbReference type="InterPro" id="IPR011598">
    <property type="entry name" value="bHLH_dom"/>
</dbReference>
<feature type="domain" description="BHLH" evidence="8">
    <location>
        <begin position="386"/>
        <end position="436"/>
    </location>
</feature>